<dbReference type="STRING" id="40148.A0A0E0BPH6"/>
<feature type="domain" description="DUF1618" evidence="1">
    <location>
        <begin position="277"/>
        <end position="407"/>
    </location>
</feature>
<reference evidence="2" key="2">
    <citation type="submission" date="2018-05" db="EMBL/GenBank/DDBJ databases">
        <title>OgluRS3 (Oryza glumaepatula Reference Sequence Version 3).</title>
        <authorList>
            <person name="Zhang J."/>
            <person name="Kudrna D."/>
            <person name="Lee S."/>
            <person name="Talag J."/>
            <person name="Welchert J."/>
            <person name="Wing R.A."/>
        </authorList>
    </citation>
    <scope>NUCLEOTIDE SEQUENCE [LARGE SCALE GENOMIC DNA]</scope>
</reference>
<dbReference type="InterPro" id="IPR011676">
    <property type="entry name" value="DUF1618"/>
</dbReference>
<dbReference type="PANTHER" id="PTHR33086:SF52">
    <property type="entry name" value="OS09G0128900 PROTEIN"/>
    <property type="match status" value="1"/>
</dbReference>
<name>A0A0E0BPH6_9ORYZ</name>
<accession>A0A0E0BPH6</accession>
<sequence length="492" mass="55292">MDPDPNTVMCLLDRRVPLVNEVTDVMKERGWSMHLDGEAISAACAGIRDWKELEKARQRATLAEIRRVRADQAAAEAVVRERRASKPPSAVTKFAPDAHLCEVLDGIEPDPRVVAVPGLSYFGLRLSSTQPPGDNMEDTSVAGADHNILVLYFGSYRPGIPSMGMGGFYLVYDAWADSLSAIPQLPPSWPLCGSIASGVLGVLRHALPSDYVLAELVLTGDLPKATLWTWWSSGPLARRWIDKSVILPPEVCTPTAYDGNMFCADTIFSFGTDTLCWVDLLTGILTCNMLAPEPVFQFIPLPEGCSIRQLPRLQHGRQVPEECRSMCCGNDGLIRFVCIDGYHQGRPININENVFLRTWSLTPNLKEWKQEAAFCIGDLWSDTTYLKLPPLTPTWPVQSIIQDDVVFLYLADTMSMFAHAQNTEQYMVGINVQLRQAFSLFKFPAESTFLPRIFPSNFTSYLNMRTQWNELLREKREIELIEMWDNEMTSFE</sequence>
<organism evidence="2">
    <name type="scientific">Oryza glumipatula</name>
    <dbReference type="NCBI Taxonomy" id="40148"/>
    <lineage>
        <taxon>Eukaryota</taxon>
        <taxon>Viridiplantae</taxon>
        <taxon>Streptophyta</taxon>
        <taxon>Embryophyta</taxon>
        <taxon>Tracheophyta</taxon>
        <taxon>Spermatophyta</taxon>
        <taxon>Magnoliopsida</taxon>
        <taxon>Liliopsida</taxon>
        <taxon>Poales</taxon>
        <taxon>Poaceae</taxon>
        <taxon>BOP clade</taxon>
        <taxon>Oryzoideae</taxon>
        <taxon>Oryzeae</taxon>
        <taxon>Oryzinae</taxon>
        <taxon>Oryza</taxon>
    </lineage>
</organism>
<evidence type="ECO:0000313" key="2">
    <source>
        <dbReference type="EnsemblPlants" id="OGLUM12G04790.1"/>
    </source>
</evidence>
<proteinExistence type="predicted"/>
<dbReference type="Gramene" id="OGLUM12G04790.1">
    <property type="protein sequence ID" value="OGLUM12G04790.1"/>
    <property type="gene ID" value="OGLUM12G04790"/>
</dbReference>
<dbReference type="Proteomes" id="UP000026961">
    <property type="component" value="Chromosome 12"/>
</dbReference>
<evidence type="ECO:0000259" key="1">
    <source>
        <dbReference type="Pfam" id="PF07762"/>
    </source>
</evidence>
<protein>
    <recommendedName>
        <fullName evidence="1">DUF1618 domain-containing protein</fullName>
    </recommendedName>
</protein>
<dbReference type="PANTHER" id="PTHR33086">
    <property type="entry name" value="OS05G0468200 PROTEIN-RELATED"/>
    <property type="match status" value="1"/>
</dbReference>
<evidence type="ECO:0000313" key="3">
    <source>
        <dbReference type="Proteomes" id="UP000026961"/>
    </source>
</evidence>
<dbReference type="Pfam" id="PF07762">
    <property type="entry name" value="DUF1618"/>
    <property type="match status" value="1"/>
</dbReference>
<dbReference type="AlphaFoldDB" id="A0A0E0BPH6"/>
<keyword evidence="3" id="KW-1185">Reference proteome</keyword>
<dbReference type="HOGENOM" id="CLU_028502_0_0_1"/>
<dbReference type="EnsemblPlants" id="OGLUM12G04790.1">
    <property type="protein sequence ID" value="OGLUM12G04790.1"/>
    <property type="gene ID" value="OGLUM12G04790"/>
</dbReference>
<reference evidence="2" key="1">
    <citation type="submission" date="2015-04" db="UniProtKB">
        <authorList>
            <consortium name="EnsemblPlants"/>
        </authorList>
    </citation>
    <scope>IDENTIFICATION</scope>
</reference>